<feature type="region of interest" description="Disordered" evidence="1">
    <location>
        <begin position="300"/>
        <end position="332"/>
    </location>
</feature>
<feature type="region of interest" description="Disordered" evidence="1">
    <location>
        <begin position="380"/>
        <end position="407"/>
    </location>
</feature>
<sequence length="701" mass="70611">MADPSPQRRTRFVLFKQHVITAHDSHFAGGKHAFMSMASTLAAEGFDVHLISIASRGKVLVHAGMSGLLPLLSFARPGVVSWREGRLQQHVVLSDEGSANVAVAGLTPATLATLAACLRGLTGCEAAAAAIFVKPTATTSPVASEEAPSVRAAAAGGNSCTMLRCSWDAWVIIDADESQKLLLQPQQQPAGTAGREPTAAAAAAPSGSSTSTTTTTSSSASSYASTPHVPATTLFEVVTSAAPPRRCLALVQNVHFLPLGPSGSGPRSPSLLAAWGRLAGVVAVSEFVADYLRIHWPVQQQQQPRREQGGAQGGQVATAAGGSGGGAADAPPPPCLPPVRVVPLATWGVYGTPPFPDLSEQARPLLRAWRVAHRADGIGGGAAAAPAEAAPGEPCPQQEPCGRAAGSAPLPGASAAAAAAAGGAPGPVVDVAVLKLTPEKGCALVVELARRLAGRGVRFRVVAGDPAVAAALAPFTAVGCAAAAAAAAVTAARLPPSAAQTGAGTLPPPPPPPPPTPSLAPPPPPPPAAPSVELWSPQPGVDPVLAGCVAVLAPSCWLEAWGMVVTEALLRGLPALVSDLGGLPEAGMGVCPRLPVAPIEIPLDGAGVPNWSARRFPRQHVERWEAMLLGLLRGGGGGPREGEEARGGVASGGEDAGDGDVGDGDIDEWERISRVGRQAALAHVAGAGGYLTDFLAWLEGL</sequence>
<evidence type="ECO:0000256" key="1">
    <source>
        <dbReference type="SAM" id="MobiDB-lite"/>
    </source>
</evidence>
<dbReference type="Proteomes" id="UP001054857">
    <property type="component" value="Unassembled WGS sequence"/>
</dbReference>
<reference evidence="3" key="1">
    <citation type="submission" date="2020-08" db="EMBL/GenBank/DDBJ databases">
        <authorList>
            <person name="Yamashita S."/>
            <person name="Nozaki H."/>
        </authorList>
    </citation>
    <scope>NUCLEOTIDE SEQUENCE</scope>
    <source>
        <strain evidence="3">NIES-4017</strain>
    </source>
</reference>
<feature type="region of interest" description="Disordered" evidence="1">
    <location>
        <begin position="635"/>
        <end position="661"/>
    </location>
</feature>
<evidence type="ECO:0000313" key="4">
    <source>
        <dbReference type="Proteomes" id="UP001054857"/>
    </source>
</evidence>
<reference evidence="3 4" key="2">
    <citation type="journal article" date="2021" name="Sci. Rep.">
        <title>Genome sequencing of the multicellular alga Astrephomene provides insights into convergent evolution of germ-soma differentiation.</title>
        <authorList>
            <person name="Yamashita S."/>
            <person name="Yamamoto K."/>
            <person name="Matsuzaki R."/>
            <person name="Suzuki S."/>
            <person name="Yamaguchi H."/>
            <person name="Hirooka S."/>
            <person name="Minakuchi Y."/>
            <person name="Miyagishima S."/>
            <person name="Kawachi M."/>
            <person name="Toyoda A."/>
            <person name="Nozaki H."/>
        </authorList>
    </citation>
    <scope>NUCLEOTIDE SEQUENCE [LARGE SCALE GENOMIC DNA]</scope>
    <source>
        <strain evidence="3 4">NIES-4017</strain>
    </source>
</reference>
<accession>A0AAD3DMB9</accession>
<dbReference type="SUPFAM" id="SSF53756">
    <property type="entry name" value="UDP-Glycosyltransferase/glycogen phosphorylase"/>
    <property type="match status" value="1"/>
</dbReference>
<evidence type="ECO:0008006" key="5">
    <source>
        <dbReference type="Google" id="ProtNLM"/>
    </source>
</evidence>
<dbReference type="EMBL" id="BMAR01000005">
    <property type="protein sequence ID" value="GFR43223.1"/>
    <property type="molecule type" value="Genomic_DNA"/>
</dbReference>
<dbReference type="Gene3D" id="3.40.50.2000">
    <property type="entry name" value="Glycogen Phosphorylase B"/>
    <property type="match status" value="1"/>
</dbReference>
<protein>
    <recommendedName>
        <fullName evidence="5">Glycosyltransferase</fullName>
    </recommendedName>
</protein>
<organism evidence="3 4">
    <name type="scientific">Astrephomene gubernaculifera</name>
    <dbReference type="NCBI Taxonomy" id="47775"/>
    <lineage>
        <taxon>Eukaryota</taxon>
        <taxon>Viridiplantae</taxon>
        <taxon>Chlorophyta</taxon>
        <taxon>core chlorophytes</taxon>
        <taxon>Chlorophyceae</taxon>
        <taxon>CS clade</taxon>
        <taxon>Chlamydomonadales</taxon>
        <taxon>Astrephomenaceae</taxon>
        <taxon>Astrephomene</taxon>
    </lineage>
</organism>
<feature type="compositionally biased region" description="Low complexity" evidence="1">
    <location>
        <begin position="383"/>
        <end position="407"/>
    </location>
</feature>
<comment type="caution">
    <text evidence="3">The sequence shown here is derived from an EMBL/GenBank/DDBJ whole genome shotgun (WGS) entry which is preliminary data.</text>
</comment>
<evidence type="ECO:0000313" key="3">
    <source>
        <dbReference type="EMBL" id="GFR43223.1"/>
    </source>
</evidence>
<proteinExistence type="predicted"/>
<dbReference type="EMBL" id="BMAR01000005">
    <property type="protein sequence ID" value="GFR43221.1"/>
    <property type="molecule type" value="Genomic_DNA"/>
</dbReference>
<dbReference type="AlphaFoldDB" id="A0AAD3DMB9"/>
<feature type="region of interest" description="Disordered" evidence="1">
    <location>
        <begin position="185"/>
        <end position="225"/>
    </location>
</feature>
<keyword evidence="4" id="KW-1185">Reference proteome</keyword>
<name>A0AAD3DMB9_9CHLO</name>
<evidence type="ECO:0000313" key="2">
    <source>
        <dbReference type="EMBL" id="GFR43221.1"/>
    </source>
</evidence>
<feature type="compositionally biased region" description="Pro residues" evidence="1">
    <location>
        <begin position="506"/>
        <end position="529"/>
    </location>
</feature>
<gene>
    <name evidence="2" type="ORF">Agub_g4276</name>
    <name evidence="3" type="ORF">Agub_g4279</name>
</gene>
<feature type="region of interest" description="Disordered" evidence="1">
    <location>
        <begin position="497"/>
        <end position="534"/>
    </location>
</feature>